<dbReference type="Gramene" id="OQU86428">
    <property type="protein sequence ID" value="OQU86428"/>
    <property type="gene ID" value="SORBI_3003G089801"/>
</dbReference>
<evidence type="ECO:0000313" key="2">
    <source>
        <dbReference type="Proteomes" id="UP000000768"/>
    </source>
</evidence>
<evidence type="ECO:0008006" key="3">
    <source>
        <dbReference type="Google" id="ProtNLM"/>
    </source>
</evidence>
<keyword evidence="2" id="KW-1185">Reference proteome</keyword>
<gene>
    <name evidence="1" type="ORF">SORBI_3003G089801</name>
</gene>
<dbReference type="STRING" id="4558.A0A1W0VWA8"/>
<protein>
    <recommendedName>
        <fullName evidence="3">NAC domain-containing protein</fullName>
    </recommendedName>
</protein>
<dbReference type="InterPro" id="IPR036093">
    <property type="entry name" value="NAC_dom_sf"/>
</dbReference>
<name>A0A1W0VWA8_SORBI</name>
<organism evidence="1 2">
    <name type="scientific">Sorghum bicolor</name>
    <name type="common">Sorghum</name>
    <name type="synonym">Sorghum vulgare</name>
    <dbReference type="NCBI Taxonomy" id="4558"/>
    <lineage>
        <taxon>Eukaryota</taxon>
        <taxon>Viridiplantae</taxon>
        <taxon>Streptophyta</taxon>
        <taxon>Embryophyta</taxon>
        <taxon>Tracheophyta</taxon>
        <taxon>Spermatophyta</taxon>
        <taxon>Magnoliopsida</taxon>
        <taxon>Liliopsida</taxon>
        <taxon>Poales</taxon>
        <taxon>Poaceae</taxon>
        <taxon>PACMAD clade</taxon>
        <taxon>Panicoideae</taxon>
        <taxon>Andropogonodae</taxon>
        <taxon>Andropogoneae</taxon>
        <taxon>Sorghinae</taxon>
        <taxon>Sorghum</taxon>
    </lineage>
</organism>
<evidence type="ECO:0000313" key="1">
    <source>
        <dbReference type="EMBL" id="OQU86428.1"/>
    </source>
</evidence>
<dbReference type="GO" id="GO:0003677">
    <property type="term" value="F:DNA binding"/>
    <property type="evidence" value="ECO:0007669"/>
    <property type="project" value="InterPro"/>
</dbReference>
<reference evidence="2" key="2">
    <citation type="journal article" date="2018" name="Plant J.">
        <title>The Sorghum bicolor reference genome: improved assembly, gene annotations, a transcriptome atlas, and signatures of genome organization.</title>
        <authorList>
            <person name="McCormick R.F."/>
            <person name="Truong S.K."/>
            <person name="Sreedasyam A."/>
            <person name="Jenkins J."/>
            <person name="Shu S."/>
            <person name="Sims D."/>
            <person name="Kennedy M."/>
            <person name="Amirebrahimi M."/>
            <person name="Weers B.D."/>
            <person name="McKinley B."/>
            <person name="Mattison A."/>
            <person name="Morishige D.T."/>
            <person name="Grimwood J."/>
            <person name="Schmutz J."/>
            <person name="Mullet J.E."/>
        </authorList>
    </citation>
    <scope>NUCLEOTIDE SEQUENCE [LARGE SCALE GENOMIC DNA]</scope>
    <source>
        <strain evidence="2">cv. BTx623</strain>
    </source>
</reference>
<proteinExistence type="predicted"/>
<sequence length="117" mass="12942">MSGDLCWCAPPTAAEIPYVHHADVCSPAPADLVANLILASGTDQMEDGYNSVWYFYSLKRYKNTKGKASGHRQRAIGTRGETRWHPEVRAKDVHGSEGGTFCTFSYGRMKDGLERMG</sequence>
<dbReference type="Proteomes" id="UP000000768">
    <property type="component" value="Chromosome 3"/>
</dbReference>
<dbReference type="AlphaFoldDB" id="A0A1W0VWA8"/>
<reference evidence="1 2" key="1">
    <citation type="journal article" date="2009" name="Nature">
        <title>The Sorghum bicolor genome and the diversification of grasses.</title>
        <authorList>
            <person name="Paterson A.H."/>
            <person name="Bowers J.E."/>
            <person name="Bruggmann R."/>
            <person name="Dubchak I."/>
            <person name="Grimwood J."/>
            <person name="Gundlach H."/>
            <person name="Haberer G."/>
            <person name="Hellsten U."/>
            <person name="Mitros T."/>
            <person name="Poliakov A."/>
            <person name="Schmutz J."/>
            <person name="Spannagl M."/>
            <person name="Tang H."/>
            <person name="Wang X."/>
            <person name="Wicker T."/>
            <person name="Bharti A.K."/>
            <person name="Chapman J."/>
            <person name="Feltus F.A."/>
            <person name="Gowik U."/>
            <person name="Grigoriev I.V."/>
            <person name="Lyons E."/>
            <person name="Maher C.A."/>
            <person name="Martis M."/>
            <person name="Narechania A."/>
            <person name="Otillar R.P."/>
            <person name="Penning B.W."/>
            <person name="Salamov A.A."/>
            <person name="Wang Y."/>
            <person name="Zhang L."/>
            <person name="Carpita N.C."/>
            <person name="Freeling M."/>
            <person name="Gingle A.R."/>
            <person name="Hash C.T."/>
            <person name="Keller B."/>
            <person name="Klein P."/>
            <person name="Kresovich S."/>
            <person name="McCann M.C."/>
            <person name="Ming R."/>
            <person name="Peterson D.G."/>
            <person name="Mehboob-ur-Rahman"/>
            <person name="Ware D."/>
            <person name="Westhoff P."/>
            <person name="Mayer K.F."/>
            <person name="Messing J."/>
            <person name="Rokhsar D.S."/>
        </authorList>
    </citation>
    <scope>NUCLEOTIDE SEQUENCE [LARGE SCALE GENOMIC DNA]</scope>
    <source>
        <strain evidence="2">cv. BTx623</strain>
    </source>
</reference>
<dbReference type="InParanoid" id="A0A1W0VWA8"/>
<dbReference type="OMA" id="ETRWHPE"/>
<dbReference type="SUPFAM" id="SSF101941">
    <property type="entry name" value="NAC domain"/>
    <property type="match status" value="1"/>
</dbReference>
<dbReference type="Gene3D" id="2.170.150.80">
    <property type="entry name" value="NAC domain"/>
    <property type="match status" value="1"/>
</dbReference>
<dbReference type="EMBL" id="CM000762">
    <property type="protein sequence ID" value="OQU86428.1"/>
    <property type="molecule type" value="Genomic_DNA"/>
</dbReference>
<dbReference type="GO" id="GO:0006355">
    <property type="term" value="P:regulation of DNA-templated transcription"/>
    <property type="evidence" value="ECO:0007669"/>
    <property type="project" value="InterPro"/>
</dbReference>
<feature type="non-terminal residue" evidence="1">
    <location>
        <position position="117"/>
    </location>
</feature>
<accession>A0A1W0VWA8</accession>